<gene>
    <name evidence="2" type="ORF">CR513_19105</name>
</gene>
<dbReference type="OrthoDB" id="1424208at2759"/>
<organism evidence="2 3">
    <name type="scientific">Mucuna pruriens</name>
    <name type="common">Velvet bean</name>
    <name type="synonym">Dolichos pruriens</name>
    <dbReference type="NCBI Taxonomy" id="157652"/>
    <lineage>
        <taxon>Eukaryota</taxon>
        <taxon>Viridiplantae</taxon>
        <taxon>Streptophyta</taxon>
        <taxon>Embryophyta</taxon>
        <taxon>Tracheophyta</taxon>
        <taxon>Spermatophyta</taxon>
        <taxon>Magnoliopsida</taxon>
        <taxon>eudicotyledons</taxon>
        <taxon>Gunneridae</taxon>
        <taxon>Pentapetalae</taxon>
        <taxon>rosids</taxon>
        <taxon>fabids</taxon>
        <taxon>Fabales</taxon>
        <taxon>Fabaceae</taxon>
        <taxon>Papilionoideae</taxon>
        <taxon>50 kb inversion clade</taxon>
        <taxon>NPAAA clade</taxon>
        <taxon>indigoferoid/millettioid clade</taxon>
        <taxon>Phaseoleae</taxon>
        <taxon>Mucuna</taxon>
    </lineage>
</organism>
<dbReference type="Proteomes" id="UP000257109">
    <property type="component" value="Unassembled WGS sequence"/>
</dbReference>
<dbReference type="AlphaFoldDB" id="A0A371H5I1"/>
<sequence length="104" mass="11966">MSRHDQNRPQLKPRLKRKLTPKPIPLPFPSWTISTKKHETDEDLLKIFRRVEINIPLLDPIKQIPKYVKFLKELCVHKRNKLKGGVEVGGVLLAFIQNGHTAGA</sequence>
<reference evidence="2" key="1">
    <citation type="submission" date="2018-05" db="EMBL/GenBank/DDBJ databases">
        <title>Draft genome of Mucuna pruriens seed.</title>
        <authorList>
            <person name="Nnadi N.E."/>
            <person name="Vos R."/>
            <person name="Hasami M.H."/>
            <person name="Devisetty U.K."/>
            <person name="Aguiy J.C."/>
        </authorList>
    </citation>
    <scope>NUCLEOTIDE SEQUENCE [LARGE SCALE GENOMIC DNA]</scope>
    <source>
        <strain evidence="2">JCA_2017</strain>
    </source>
</reference>
<evidence type="ECO:0000256" key="1">
    <source>
        <dbReference type="SAM" id="MobiDB-lite"/>
    </source>
</evidence>
<feature type="compositionally biased region" description="Basic residues" evidence="1">
    <location>
        <begin position="11"/>
        <end position="20"/>
    </location>
</feature>
<feature type="non-terminal residue" evidence="2">
    <location>
        <position position="1"/>
    </location>
</feature>
<name>A0A371H5I1_MUCPR</name>
<evidence type="ECO:0000313" key="2">
    <source>
        <dbReference type="EMBL" id="RDX98041.1"/>
    </source>
</evidence>
<keyword evidence="3" id="KW-1185">Reference proteome</keyword>
<evidence type="ECO:0000313" key="3">
    <source>
        <dbReference type="Proteomes" id="UP000257109"/>
    </source>
</evidence>
<comment type="caution">
    <text evidence="2">The sequence shown here is derived from an EMBL/GenBank/DDBJ whole genome shotgun (WGS) entry which is preliminary data.</text>
</comment>
<dbReference type="EMBL" id="QJKJ01003521">
    <property type="protein sequence ID" value="RDX98041.1"/>
    <property type="molecule type" value="Genomic_DNA"/>
</dbReference>
<accession>A0A371H5I1</accession>
<feature type="region of interest" description="Disordered" evidence="1">
    <location>
        <begin position="1"/>
        <end position="23"/>
    </location>
</feature>
<proteinExistence type="predicted"/>
<protein>
    <submittedName>
        <fullName evidence="2">Uncharacterized protein</fullName>
    </submittedName>
</protein>